<evidence type="ECO:0000313" key="5">
    <source>
        <dbReference type="Proteomes" id="UP000000768"/>
    </source>
</evidence>
<dbReference type="OMA" id="SDRICFF"/>
<dbReference type="InterPro" id="IPR008974">
    <property type="entry name" value="TRAF-like"/>
</dbReference>
<dbReference type="PANTHER" id="PTHR26379:SF450">
    <property type="entry name" value="MATH DOMAIN-CONTAINING PROTEIN"/>
    <property type="match status" value="1"/>
</dbReference>
<comment type="pathway">
    <text evidence="1">Protein modification; protein ubiquitination.</text>
</comment>
<dbReference type="SUPFAM" id="SSF54695">
    <property type="entry name" value="POZ domain"/>
    <property type="match status" value="1"/>
</dbReference>
<sequence length="318" mass="35150">MAAAKPPLFVAETVTGSHVLEVKGYSVSKVQLGVGKSIDSGVFSVAGHRWILQYYPDGFNEESANHISIFVQIENPVAKAEVKARFCFSLLNHAGEPVSRYTLTSKTRIFSSTNVSWGYRTFIERKELESSYLRNDSFQIKCDLTVFKDVVRKETTLAAAPAAPPPDLQRHLGNLLASKVGGDVEFEVDGELFTAHRTEFQWNQRLRRITVTYDYASTTWRPGCSGACSTSSTPTPVMAQHLLVAADRYDLQRLKLICQDMLRSSMDVSIAATTLVLAEQHGCQGLKAACFQFLRAPGNLKAAMATDDGFQHLRSCSQ</sequence>
<evidence type="ECO:0000256" key="1">
    <source>
        <dbReference type="ARBA" id="ARBA00004906"/>
    </source>
</evidence>
<proteinExistence type="inferred from homology"/>
<evidence type="ECO:0000259" key="3">
    <source>
        <dbReference type="PROSITE" id="PS50144"/>
    </source>
</evidence>
<keyword evidence="5" id="KW-1185">Reference proteome</keyword>
<gene>
    <name evidence="4" type="ORF">SORBI_3005G181900</name>
</gene>
<dbReference type="SUPFAM" id="SSF49599">
    <property type="entry name" value="TRAF domain-like"/>
    <property type="match status" value="1"/>
</dbReference>
<dbReference type="InterPro" id="IPR045005">
    <property type="entry name" value="BPM1-6"/>
</dbReference>
<dbReference type="eggNOG" id="KOG1987">
    <property type="taxonomic scope" value="Eukaryota"/>
</dbReference>
<reference evidence="5" key="2">
    <citation type="journal article" date="2018" name="Plant J.">
        <title>The Sorghum bicolor reference genome: improved assembly, gene annotations, a transcriptome atlas, and signatures of genome organization.</title>
        <authorList>
            <person name="McCormick R.F."/>
            <person name="Truong S.K."/>
            <person name="Sreedasyam A."/>
            <person name="Jenkins J."/>
            <person name="Shu S."/>
            <person name="Sims D."/>
            <person name="Kennedy M."/>
            <person name="Amirebrahimi M."/>
            <person name="Weers B.D."/>
            <person name="McKinley B."/>
            <person name="Mattison A."/>
            <person name="Morishige D.T."/>
            <person name="Grimwood J."/>
            <person name="Schmutz J."/>
            <person name="Mullet J.E."/>
        </authorList>
    </citation>
    <scope>NUCLEOTIDE SEQUENCE [LARGE SCALE GENOMIC DNA]</scope>
    <source>
        <strain evidence="5">cv. BTx623</strain>
    </source>
</reference>
<name>A0A1Z5RJ67_SORBI</name>
<dbReference type="Gene3D" id="3.30.710.10">
    <property type="entry name" value="Potassium Channel Kv1.1, Chain A"/>
    <property type="match status" value="1"/>
</dbReference>
<evidence type="ECO:0000256" key="2">
    <source>
        <dbReference type="ARBA" id="ARBA00010846"/>
    </source>
</evidence>
<organism evidence="4 5">
    <name type="scientific">Sorghum bicolor</name>
    <name type="common">Sorghum</name>
    <name type="synonym">Sorghum vulgare</name>
    <dbReference type="NCBI Taxonomy" id="4558"/>
    <lineage>
        <taxon>Eukaryota</taxon>
        <taxon>Viridiplantae</taxon>
        <taxon>Streptophyta</taxon>
        <taxon>Embryophyta</taxon>
        <taxon>Tracheophyta</taxon>
        <taxon>Spermatophyta</taxon>
        <taxon>Magnoliopsida</taxon>
        <taxon>Liliopsida</taxon>
        <taxon>Poales</taxon>
        <taxon>Poaceae</taxon>
        <taxon>PACMAD clade</taxon>
        <taxon>Panicoideae</taxon>
        <taxon>Andropogonodae</taxon>
        <taxon>Andropogoneae</taxon>
        <taxon>Sorghinae</taxon>
        <taxon>Sorghum</taxon>
    </lineage>
</organism>
<dbReference type="Pfam" id="PF22486">
    <property type="entry name" value="MATH_2"/>
    <property type="match status" value="1"/>
</dbReference>
<dbReference type="InterPro" id="IPR002083">
    <property type="entry name" value="MATH/TRAF_dom"/>
</dbReference>
<dbReference type="SMART" id="SM00061">
    <property type="entry name" value="MATH"/>
    <property type="match status" value="1"/>
</dbReference>
<protein>
    <recommendedName>
        <fullName evidence="3">MATH domain-containing protein</fullName>
    </recommendedName>
</protein>
<evidence type="ECO:0000313" key="4">
    <source>
        <dbReference type="EMBL" id="OQU83813.1"/>
    </source>
</evidence>
<feature type="non-terminal residue" evidence="4">
    <location>
        <position position="318"/>
    </location>
</feature>
<dbReference type="PANTHER" id="PTHR26379">
    <property type="entry name" value="BTB/POZ AND MATH DOMAIN-CONTAINING PROTEIN 1"/>
    <property type="match status" value="1"/>
</dbReference>
<accession>A0A1Z5RJ67</accession>
<dbReference type="FunCoup" id="A0A1Z5RJ67">
    <property type="interactions" value="5"/>
</dbReference>
<dbReference type="GO" id="GO:0016567">
    <property type="term" value="P:protein ubiquitination"/>
    <property type="evidence" value="ECO:0007669"/>
    <property type="project" value="InterPro"/>
</dbReference>
<dbReference type="PROSITE" id="PS50144">
    <property type="entry name" value="MATH"/>
    <property type="match status" value="1"/>
</dbReference>
<dbReference type="InParanoid" id="A0A1Z5RJ67"/>
<dbReference type="Gramene" id="OQU83813">
    <property type="protein sequence ID" value="OQU83813"/>
    <property type="gene ID" value="SORBI_3005G181900"/>
</dbReference>
<dbReference type="InterPro" id="IPR011333">
    <property type="entry name" value="SKP1/BTB/POZ_sf"/>
</dbReference>
<dbReference type="CDD" id="cd00121">
    <property type="entry name" value="MATH"/>
    <property type="match status" value="1"/>
</dbReference>
<dbReference type="AlphaFoldDB" id="A0A1Z5RJ67"/>
<comment type="similarity">
    <text evidence="2">Belongs to the Tdpoz family.</text>
</comment>
<dbReference type="Pfam" id="PF24570">
    <property type="entry name" value="BACK_BPM_SPOP"/>
    <property type="match status" value="1"/>
</dbReference>
<feature type="domain" description="MATH" evidence="3">
    <location>
        <begin position="15"/>
        <end position="144"/>
    </location>
</feature>
<dbReference type="Proteomes" id="UP000000768">
    <property type="component" value="Chromosome 5"/>
</dbReference>
<dbReference type="STRING" id="4558.A0A1Z5RJ67"/>
<dbReference type="Gene3D" id="2.60.210.10">
    <property type="entry name" value="Apoptosis, Tumor Necrosis Factor Receptor Associated Protein 2, Chain A"/>
    <property type="match status" value="1"/>
</dbReference>
<dbReference type="EMBL" id="CM000764">
    <property type="protein sequence ID" value="OQU83813.1"/>
    <property type="molecule type" value="Genomic_DNA"/>
</dbReference>
<dbReference type="InterPro" id="IPR056423">
    <property type="entry name" value="BACK_BPM_SPOP"/>
</dbReference>
<reference evidence="4 5" key="1">
    <citation type="journal article" date="2009" name="Nature">
        <title>The Sorghum bicolor genome and the diversification of grasses.</title>
        <authorList>
            <person name="Paterson A.H."/>
            <person name="Bowers J.E."/>
            <person name="Bruggmann R."/>
            <person name="Dubchak I."/>
            <person name="Grimwood J."/>
            <person name="Gundlach H."/>
            <person name="Haberer G."/>
            <person name="Hellsten U."/>
            <person name="Mitros T."/>
            <person name="Poliakov A."/>
            <person name="Schmutz J."/>
            <person name="Spannagl M."/>
            <person name="Tang H."/>
            <person name="Wang X."/>
            <person name="Wicker T."/>
            <person name="Bharti A.K."/>
            <person name="Chapman J."/>
            <person name="Feltus F.A."/>
            <person name="Gowik U."/>
            <person name="Grigoriev I.V."/>
            <person name="Lyons E."/>
            <person name="Maher C.A."/>
            <person name="Martis M."/>
            <person name="Narechania A."/>
            <person name="Otillar R.P."/>
            <person name="Penning B.W."/>
            <person name="Salamov A.A."/>
            <person name="Wang Y."/>
            <person name="Zhang L."/>
            <person name="Carpita N.C."/>
            <person name="Freeling M."/>
            <person name="Gingle A.R."/>
            <person name="Hash C.T."/>
            <person name="Keller B."/>
            <person name="Klein P."/>
            <person name="Kresovich S."/>
            <person name="McCann M.C."/>
            <person name="Ming R."/>
            <person name="Peterson D.G."/>
            <person name="Mehboob-ur-Rahman"/>
            <person name="Ware D."/>
            <person name="Westhoff P."/>
            <person name="Mayer K.F."/>
            <person name="Messing J."/>
            <person name="Rokhsar D.S."/>
        </authorList>
    </citation>
    <scope>NUCLEOTIDE SEQUENCE [LARGE SCALE GENOMIC DNA]</scope>
    <source>
        <strain evidence="5">cv. BTx623</strain>
    </source>
</reference>